<dbReference type="InterPro" id="IPR027417">
    <property type="entry name" value="P-loop_NTPase"/>
</dbReference>
<accession>A0A094WD98</accession>
<dbReference type="Pfam" id="PF01695">
    <property type="entry name" value="IstB_IS21"/>
    <property type="match status" value="1"/>
</dbReference>
<evidence type="ECO:0000256" key="1">
    <source>
        <dbReference type="SAM" id="MobiDB-lite"/>
    </source>
</evidence>
<evidence type="ECO:0000259" key="2">
    <source>
        <dbReference type="Pfam" id="PF01695"/>
    </source>
</evidence>
<dbReference type="AlphaFoldDB" id="A0A094WD98"/>
<evidence type="ECO:0000313" key="4">
    <source>
        <dbReference type="Proteomes" id="UP000029452"/>
    </source>
</evidence>
<reference evidence="3 4" key="1">
    <citation type="submission" date="2014-06" db="EMBL/GenBank/DDBJ databases">
        <title>Draft genome sequence of iron oxidizing acidophile Leptospirillum ferriphilum DSM14647.</title>
        <authorList>
            <person name="Cardenas J.P."/>
            <person name="Lazcano M."/>
            <person name="Ossandon F.J."/>
            <person name="Corbett M."/>
            <person name="Holmes D.S."/>
            <person name="Watkin E."/>
        </authorList>
    </citation>
    <scope>NUCLEOTIDE SEQUENCE [LARGE SCALE GENOMIC DNA]</scope>
    <source>
        <strain evidence="3 4">DSM 14647</strain>
    </source>
</reference>
<dbReference type="PATRIC" id="fig|178606.4.peg.448"/>
<dbReference type="PANTHER" id="PTHR35004:SF7">
    <property type="entry name" value="INTEGRASE PROTEIN"/>
    <property type="match status" value="1"/>
</dbReference>
<proteinExistence type="predicted"/>
<feature type="region of interest" description="Disordered" evidence="1">
    <location>
        <begin position="286"/>
        <end position="313"/>
    </location>
</feature>
<dbReference type="Gene3D" id="3.40.50.300">
    <property type="entry name" value="P-loop containing nucleotide triphosphate hydrolases"/>
    <property type="match status" value="1"/>
</dbReference>
<sequence length="313" mass="36103">MLTKGDWFMRTQGKTNGKYLKDIAEELGVHPRTVRRALDRGGPGTVGRPSGKSKLDPYKRWIDQRLGEGVWNAVVLYREIQEQGYSGEITLVRDYIRPKRVLRSANRRTVRFETLPGQQMQNDWGEIWTRIGGTVTKVYFSVNTLGHSRRFHFWGTDCLDAEHTYEGILRAFEWFGGGMREVLVDNQKTAVITHRTGETPVFHPRFLDLASHDEIGYLPLSREEASLFFRLLCRRYEKASLILTSNKSFLDWGDVFGDQTLATAILDRLLHHATTVNIKGESFRLKERRRSGLMESKTPVTKEDTPKDEEPQE</sequence>
<dbReference type="InterPro" id="IPR002611">
    <property type="entry name" value="IstB_ATP-bd"/>
</dbReference>
<dbReference type="EMBL" id="JPGK01000002">
    <property type="protein sequence ID" value="KGA94485.1"/>
    <property type="molecule type" value="Genomic_DNA"/>
</dbReference>
<protein>
    <submittedName>
        <fullName evidence="3">Mobile element protein</fullName>
    </submittedName>
</protein>
<evidence type="ECO:0000313" key="3">
    <source>
        <dbReference type="EMBL" id="KGA94485.1"/>
    </source>
</evidence>
<organism evidence="3 4">
    <name type="scientific">Leptospirillum ferriphilum</name>
    <dbReference type="NCBI Taxonomy" id="178606"/>
    <lineage>
        <taxon>Bacteria</taxon>
        <taxon>Pseudomonadati</taxon>
        <taxon>Nitrospirota</taxon>
        <taxon>Nitrospiria</taxon>
        <taxon>Nitrospirales</taxon>
        <taxon>Nitrospiraceae</taxon>
        <taxon>Leptospirillum</taxon>
    </lineage>
</organism>
<dbReference type="OrthoDB" id="9776217at2"/>
<comment type="caution">
    <text evidence="3">The sequence shown here is derived from an EMBL/GenBank/DDBJ whole genome shotgun (WGS) entry which is preliminary data.</text>
</comment>
<gene>
    <name evidence="3" type="ORF">LptCag_1915</name>
</gene>
<name>A0A094WD98_9BACT</name>
<feature type="compositionally biased region" description="Basic and acidic residues" evidence="1">
    <location>
        <begin position="300"/>
        <end position="313"/>
    </location>
</feature>
<dbReference type="PANTHER" id="PTHR35004">
    <property type="entry name" value="TRANSPOSASE RV3428C-RELATED"/>
    <property type="match status" value="1"/>
</dbReference>
<dbReference type="Proteomes" id="UP000029452">
    <property type="component" value="Unassembled WGS sequence"/>
</dbReference>
<dbReference type="GO" id="GO:0005524">
    <property type="term" value="F:ATP binding"/>
    <property type="evidence" value="ECO:0007669"/>
    <property type="project" value="InterPro"/>
</dbReference>
<feature type="domain" description="IstB-like ATP-binding" evidence="2">
    <location>
        <begin position="212"/>
        <end position="290"/>
    </location>
</feature>